<organism evidence="1">
    <name type="scientific">Micrurus lemniscatus lemniscatus</name>
    <dbReference type="NCBI Taxonomy" id="129467"/>
    <lineage>
        <taxon>Eukaryota</taxon>
        <taxon>Metazoa</taxon>
        <taxon>Chordata</taxon>
        <taxon>Craniata</taxon>
        <taxon>Vertebrata</taxon>
        <taxon>Euteleostomi</taxon>
        <taxon>Lepidosauria</taxon>
        <taxon>Squamata</taxon>
        <taxon>Bifurcata</taxon>
        <taxon>Unidentata</taxon>
        <taxon>Episquamata</taxon>
        <taxon>Toxicofera</taxon>
        <taxon>Serpentes</taxon>
        <taxon>Colubroidea</taxon>
        <taxon>Elapidae</taxon>
        <taxon>Elapinae</taxon>
        <taxon>Micrurus</taxon>
    </lineage>
</organism>
<accession>A0A2D4HT37</accession>
<dbReference type="EMBL" id="IACK01060506">
    <property type="protein sequence ID" value="LAA75066.1"/>
    <property type="molecule type" value="Transcribed_RNA"/>
</dbReference>
<protein>
    <submittedName>
        <fullName evidence="1">Uncharacterized protein</fullName>
    </submittedName>
</protein>
<sequence length="106" mass="11610">MHLNLEAWSSPSASELLGLLNGQGCPYQSRPPCLWELPKGWNQVAAIFTNTPCLPALPIQALGRDGNMSTPVSSGNKAFSGRSIARGQHFNLQRCSAMRKEQKQKM</sequence>
<dbReference type="AlphaFoldDB" id="A0A2D4HT37"/>
<reference evidence="1" key="2">
    <citation type="submission" date="2017-11" db="EMBL/GenBank/DDBJ databases">
        <title>Coralsnake Venomics: Analyses of Venom Gland Transcriptomes and Proteomes of Six Brazilian Taxa.</title>
        <authorList>
            <person name="Aird S.D."/>
            <person name="Jorge da Silva N."/>
            <person name="Qiu L."/>
            <person name="Villar-Briones A."/>
            <person name="Aparecida-Saddi V."/>
            <person name="Campos-Telles M.P."/>
            <person name="Grau M."/>
            <person name="Mikheyev A.S."/>
        </authorList>
    </citation>
    <scope>NUCLEOTIDE SEQUENCE</scope>
    <source>
        <tissue evidence="1">Venom_gland</tissue>
    </source>
</reference>
<evidence type="ECO:0000313" key="1">
    <source>
        <dbReference type="EMBL" id="LAA75066.1"/>
    </source>
</evidence>
<name>A0A2D4HT37_MICLE</name>
<reference evidence="1" key="1">
    <citation type="submission" date="2017-07" db="EMBL/GenBank/DDBJ databases">
        <authorList>
            <person name="Mikheyev A."/>
            <person name="Grau M."/>
        </authorList>
    </citation>
    <scope>NUCLEOTIDE SEQUENCE</scope>
    <source>
        <tissue evidence="1">Venom_gland</tissue>
    </source>
</reference>
<proteinExistence type="predicted"/>